<dbReference type="Proteomes" id="UP000324800">
    <property type="component" value="Unassembled WGS sequence"/>
</dbReference>
<protein>
    <submittedName>
        <fullName evidence="1">Uncharacterized protein</fullName>
    </submittedName>
</protein>
<evidence type="ECO:0000313" key="2">
    <source>
        <dbReference type="Proteomes" id="UP000324800"/>
    </source>
</evidence>
<name>A0A5J4WNQ2_9EUKA</name>
<comment type="caution">
    <text evidence="1">The sequence shown here is derived from an EMBL/GenBank/DDBJ whole genome shotgun (WGS) entry which is preliminary data.</text>
</comment>
<evidence type="ECO:0000313" key="1">
    <source>
        <dbReference type="EMBL" id="KAA6396717.1"/>
    </source>
</evidence>
<sequence length="160" mass="17404">MKIPKKVQGVVMDAPRTITITAADKRRKGLDASTSCPSLWVGHYLKTKKAGIDANQDHSKNACQFSELGTLQTHTQGTNSSRAVDLLVAQLDLDVFQSERQLAPTVATNALIQRTTPLPLVQGQLVQILEGITGATLQETDFYATNLSNMQVLEVMQRAA</sequence>
<dbReference type="AlphaFoldDB" id="A0A5J4WNQ2"/>
<organism evidence="1 2">
    <name type="scientific">Streblomastix strix</name>
    <dbReference type="NCBI Taxonomy" id="222440"/>
    <lineage>
        <taxon>Eukaryota</taxon>
        <taxon>Metamonada</taxon>
        <taxon>Preaxostyla</taxon>
        <taxon>Oxymonadida</taxon>
        <taxon>Streblomastigidae</taxon>
        <taxon>Streblomastix</taxon>
    </lineage>
</organism>
<accession>A0A5J4WNQ2</accession>
<dbReference type="EMBL" id="SNRW01001356">
    <property type="protein sequence ID" value="KAA6396717.1"/>
    <property type="molecule type" value="Genomic_DNA"/>
</dbReference>
<reference evidence="1 2" key="1">
    <citation type="submission" date="2019-03" db="EMBL/GenBank/DDBJ databases">
        <title>Single cell metagenomics reveals metabolic interactions within the superorganism composed of flagellate Streblomastix strix and complex community of Bacteroidetes bacteria on its surface.</title>
        <authorList>
            <person name="Treitli S.C."/>
            <person name="Kolisko M."/>
            <person name="Husnik F."/>
            <person name="Keeling P."/>
            <person name="Hampl V."/>
        </authorList>
    </citation>
    <scope>NUCLEOTIDE SEQUENCE [LARGE SCALE GENOMIC DNA]</scope>
    <source>
        <strain evidence="1">ST1C</strain>
    </source>
</reference>
<gene>
    <name evidence="1" type="ORF">EZS28_007754</name>
</gene>
<proteinExistence type="predicted"/>